<dbReference type="STRING" id="446466.Cfla_1186"/>
<dbReference type="EMBL" id="CP001964">
    <property type="protein sequence ID" value="ADG74088.1"/>
    <property type="molecule type" value="Genomic_DNA"/>
</dbReference>
<dbReference type="InterPro" id="IPR006442">
    <property type="entry name" value="Antitoxin_Phd/YefM"/>
</dbReference>
<organism evidence="3 4">
    <name type="scientific">Cellulomonas flavigena (strain ATCC 482 / DSM 20109 / BCRC 11376 / JCM 18109 / NBRC 3775 / NCIMB 8073 / NRS 134)</name>
    <dbReference type="NCBI Taxonomy" id="446466"/>
    <lineage>
        <taxon>Bacteria</taxon>
        <taxon>Bacillati</taxon>
        <taxon>Actinomycetota</taxon>
        <taxon>Actinomycetes</taxon>
        <taxon>Micrococcales</taxon>
        <taxon>Cellulomonadaceae</taxon>
        <taxon>Cellulomonas</taxon>
    </lineage>
</organism>
<evidence type="ECO:0000313" key="4">
    <source>
        <dbReference type="Proteomes" id="UP000000849"/>
    </source>
</evidence>
<dbReference type="Gene3D" id="3.40.1620.10">
    <property type="entry name" value="YefM-like domain"/>
    <property type="match status" value="1"/>
</dbReference>
<dbReference type="AlphaFoldDB" id="D5UBJ3"/>
<reference evidence="3 4" key="1">
    <citation type="journal article" date="2010" name="Stand. Genomic Sci.">
        <title>Complete genome sequence of Cellulomonas flavigena type strain (134).</title>
        <authorList>
            <person name="Abt B."/>
            <person name="Foster B."/>
            <person name="Lapidus A."/>
            <person name="Clum A."/>
            <person name="Sun H."/>
            <person name="Pukall R."/>
            <person name="Lucas S."/>
            <person name="Glavina Del Rio T."/>
            <person name="Nolan M."/>
            <person name="Tice H."/>
            <person name="Cheng J.F."/>
            <person name="Pitluck S."/>
            <person name="Liolios K."/>
            <person name="Ivanova N."/>
            <person name="Mavromatis K."/>
            <person name="Ovchinnikova G."/>
            <person name="Pati A."/>
            <person name="Goodwin L."/>
            <person name="Chen A."/>
            <person name="Palaniappan K."/>
            <person name="Land M."/>
            <person name="Hauser L."/>
            <person name="Chang Y.J."/>
            <person name="Jeffries C.D."/>
            <person name="Rohde M."/>
            <person name="Goker M."/>
            <person name="Woyke T."/>
            <person name="Bristow J."/>
            <person name="Eisen J.A."/>
            <person name="Markowitz V."/>
            <person name="Hugenholtz P."/>
            <person name="Kyrpides N.C."/>
            <person name="Klenk H.P."/>
        </authorList>
    </citation>
    <scope>NUCLEOTIDE SEQUENCE [LARGE SCALE GENOMIC DNA]</scope>
    <source>
        <strain evidence="4">ATCC 482 / DSM 20109 / BCRC 11376 / JCM 18109 / NBRC 3775 / NCIMB 8073 / NRS 134</strain>
    </source>
</reference>
<dbReference type="SUPFAM" id="SSF143120">
    <property type="entry name" value="YefM-like"/>
    <property type="match status" value="1"/>
</dbReference>
<keyword evidence="4" id="KW-1185">Reference proteome</keyword>
<dbReference type="KEGG" id="cfl:Cfla_1186"/>
<evidence type="ECO:0000313" key="3">
    <source>
        <dbReference type="EMBL" id="ADG74088.1"/>
    </source>
</evidence>
<sequence length="79" mass="8744">MWAYGPAMTTMNVQDAKARLSDLVARAERGEDVVIARAGRPAVRLVPVAPRPRTFGTMDLTVPESFFEPLDEVELAAWE</sequence>
<comment type="similarity">
    <text evidence="1 2">Belongs to the phD/YefM antitoxin family.</text>
</comment>
<dbReference type="eggNOG" id="COG4118">
    <property type="taxonomic scope" value="Bacteria"/>
</dbReference>
<protein>
    <recommendedName>
        <fullName evidence="2">Antitoxin</fullName>
    </recommendedName>
</protein>
<evidence type="ECO:0000256" key="1">
    <source>
        <dbReference type="ARBA" id="ARBA00009981"/>
    </source>
</evidence>
<dbReference type="Pfam" id="PF02604">
    <property type="entry name" value="PhdYeFM_antitox"/>
    <property type="match status" value="1"/>
</dbReference>
<dbReference type="NCBIfam" id="TIGR01552">
    <property type="entry name" value="phd_fam"/>
    <property type="match status" value="1"/>
</dbReference>
<gene>
    <name evidence="3" type="ordered locus">Cfla_1186</name>
</gene>
<dbReference type="Proteomes" id="UP000000849">
    <property type="component" value="Chromosome"/>
</dbReference>
<dbReference type="InterPro" id="IPR036165">
    <property type="entry name" value="YefM-like_sf"/>
</dbReference>
<name>D5UBJ3_CELFN</name>
<accession>D5UBJ3</accession>
<comment type="function">
    <text evidence="2">Antitoxin component of a type II toxin-antitoxin (TA) system.</text>
</comment>
<evidence type="ECO:0000256" key="2">
    <source>
        <dbReference type="RuleBase" id="RU362080"/>
    </source>
</evidence>
<proteinExistence type="inferred from homology"/>
<dbReference type="HOGENOM" id="CLU_163140_3_0_11"/>